<dbReference type="InterPro" id="IPR001841">
    <property type="entry name" value="Znf_RING"/>
</dbReference>
<gene>
    <name evidence="8" type="ORF">M569_07154</name>
</gene>
<accession>S8CRX7</accession>
<dbReference type="CDD" id="cd16649">
    <property type="entry name" value="mRING-HC-C3HC5_CGRF1-like"/>
    <property type="match status" value="1"/>
</dbReference>
<dbReference type="Pfam" id="PF13920">
    <property type="entry name" value="zf-C3HC4_3"/>
    <property type="match status" value="1"/>
</dbReference>
<evidence type="ECO:0000313" key="8">
    <source>
        <dbReference type="EMBL" id="EPS67621.1"/>
    </source>
</evidence>
<dbReference type="InterPro" id="IPR013083">
    <property type="entry name" value="Znf_RING/FYVE/PHD"/>
</dbReference>
<dbReference type="PANTHER" id="PTHR42647">
    <property type="entry name" value="SBP (S-RIBONUCLEASE BINDING PROTEIN) FAMILY PROTEIN"/>
    <property type="match status" value="1"/>
</dbReference>
<keyword evidence="5" id="KW-0175">Coiled coil</keyword>
<dbReference type="Proteomes" id="UP000015453">
    <property type="component" value="Unassembled WGS sequence"/>
</dbReference>
<evidence type="ECO:0000256" key="2">
    <source>
        <dbReference type="ARBA" id="ARBA00022771"/>
    </source>
</evidence>
<keyword evidence="3" id="KW-0862">Zinc</keyword>
<evidence type="ECO:0000313" key="9">
    <source>
        <dbReference type="Proteomes" id="UP000015453"/>
    </source>
</evidence>
<proteinExistence type="predicted"/>
<dbReference type="AlphaFoldDB" id="S8CRX7"/>
<evidence type="ECO:0000256" key="4">
    <source>
        <dbReference type="PROSITE-ProRule" id="PRU00175"/>
    </source>
</evidence>
<keyword evidence="9" id="KW-1185">Reference proteome</keyword>
<dbReference type="PROSITE" id="PS50089">
    <property type="entry name" value="ZF_RING_2"/>
    <property type="match status" value="1"/>
</dbReference>
<feature type="region of interest" description="Disordered" evidence="6">
    <location>
        <begin position="1"/>
        <end position="29"/>
    </location>
</feature>
<feature type="compositionally biased region" description="Low complexity" evidence="6">
    <location>
        <begin position="1"/>
        <end position="25"/>
    </location>
</feature>
<name>S8CRX7_9LAMI</name>
<feature type="domain" description="RING-type" evidence="7">
    <location>
        <begin position="289"/>
        <end position="324"/>
    </location>
</feature>
<dbReference type="FunFam" id="3.30.40.10:FF:000239">
    <property type="entry name" value="probable BOI-related E3 ubiquitin-protein ligase 2"/>
    <property type="match status" value="1"/>
</dbReference>
<feature type="coiled-coil region" evidence="5">
    <location>
        <begin position="191"/>
        <end position="253"/>
    </location>
</feature>
<dbReference type="Gene3D" id="3.30.40.10">
    <property type="entry name" value="Zinc/RING finger domain, C3HC4 (zinc finger)"/>
    <property type="match status" value="1"/>
</dbReference>
<dbReference type="PANTHER" id="PTHR42647:SF10">
    <property type="entry name" value="F2G19.2"/>
    <property type="match status" value="1"/>
</dbReference>
<organism evidence="8 9">
    <name type="scientific">Genlisea aurea</name>
    <dbReference type="NCBI Taxonomy" id="192259"/>
    <lineage>
        <taxon>Eukaryota</taxon>
        <taxon>Viridiplantae</taxon>
        <taxon>Streptophyta</taxon>
        <taxon>Embryophyta</taxon>
        <taxon>Tracheophyta</taxon>
        <taxon>Spermatophyta</taxon>
        <taxon>Magnoliopsida</taxon>
        <taxon>eudicotyledons</taxon>
        <taxon>Gunneridae</taxon>
        <taxon>Pentapetalae</taxon>
        <taxon>asterids</taxon>
        <taxon>lamiids</taxon>
        <taxon>Lamiales</taxon>
        <taxon>Lentibulariaceae</taxon>
        <taxon>Genlisea</taxon>
    </lineage>
</organism>
<keyword evidence="2 4" id="KW-0863">Zinc-finger</keyword>
<dbReference type="EMBL" id="AUSU01003020">
    <property type="protein sequence ID" value="EPS67621.1"/>
    <property type="molecule type" value="Genomic_DNA"/>
</dbReference>
<evidence type="ECO:0000256" key="6">
    <source>
        <dbReference type="SAM" id="MobiDB-lite"/>
    </source>
</evidence>
<evidence type="ECO:0000256" key="3">
    <source>
        <dbReference type="ARBA" id="ARBA00022833"/>
    </source>
</evidence>
<keyword evidence="1" id="KW-0479">Metal-binding</keyword>
<comment type="caution">
    <text evidence="8">The sequence shown here is derived from an EMBL/GenBank/DDBJ whole genome shotgun (WGS) entry which is preliminary data.</text>
</comment>
<dbReference type="GO" id="GO:0008270">
    <property type="term" value="F:zinc ion binding"/>
    <property type="evidence" value="ECO:0007669"/>
    <property type="project" value="UniProtKB-KW"/>
</dbReference>
<protein>
    <recommendedName>
        <fullName evidence="7">RING-type domain-containing protein</fullName>
    </recommendedName>
</protein>
<evidence type="ECO:0000256" key="5">
    <source>
        <dbReference type="SAM" id="Coils"/>
    </source>
</evidence>
<evidence type="ECO:0000259" key="7">
    <source>
        <dbReference type="PROSITE" id="PS50089"/>
    </source>
</evidence>
<feature type="non-terminal residue" evidence="8">
    <location>
        <position position="1"/>
    </location>
</feature>
<reference evidence="8 9" key="1">
    <citation type="journal article" date="2013" name="BMC Genomics">
        <title>The miniature genome of a carnivorous plant Genlisea aurea contains a low number of genes and short non-coding sequences.</title>
        <authorList>
            <person name="Leushkin E.V."/>
            <person name="Sutormin R.A."/>
            <person name="Nabieva E.R."/>
            <person name="Penin A.A."/>
            <person name="Kondrashov A.S."/>
            <person name="Logacheva M.D."/>
        </authorList>
    </citation>
    <scope>NUCLEOTIDE SEQUENCE [LARGE SCALE GENOMIC DNA]</scope>
</reference>
<dbReference type="GO" id="GO:0004842">
    <property type="term" value="F:ubiquitin-protein transferase activity"/>
    <property type="evidence" value="ECO:0007669"/>
    <property type="project" value="TreeGrafter"/>
</dbReference>
<dbReference type="OrthoDB" id="1711136at2759"/>
<evidence type="ECO:0000256" key="1">
    <source>
        <dbReference type="ARBA" id="ARBA00022723"/>
    </source>
</evidence>
<sequence length="335" mass="37912">SFPQNHFQQFLQPQQQQQPQQSKPFSDLYSNNMEPVTSYFNTPNLLDRHAPYIPPYEVAGVTREEDGLDLQWNFGVGVKKKRPTEQVFLENNNYNSNNTSQISSAELFQPRSVSTGLGLSLENPLLTSSGDSGLMGLEGDTLEQELRRQDAEIDRYLKLQGDRLRQAILDKFRATQLQTISYIEEKVIQKLRSKESVISDMNRKNSELESQVDRLATEANVWQQRAKHSDNMINTLKLNIQQLQQQQQHHGEEGCGDSEDTASCCNGSLLLLGGGNNNNEKGTTTTMMCKGCGVNRVSMLLFPCKHLCLCRGCESRLSVCPVCQSWKYIGMEVYM</sequence>
<dbReference type="PIRSF" id="PIRSF036836">
    <property type="entry name" value="RNase_bind_SBP1"/>
    <property type="match status" value="1"/>
</dbReference>